<evidence type="ECO:0000313" key="2">
    <source>
        <dbReference type="Proteomes" id="UP001260072"/>
    </source>
</evidence>
<proteinExistence type="predicted"/>
<protein>
    <submittedName>
        <fullName evidence="1">Uncharacterized protein</fullName>
    </submittedName>
</protein>
<comment type="caution">
    <text evidence="1">The sequence shown here is derived from an EMBL/GenBank/DDBJ whole genome shotgun (WGS) entry which is preliminary data.</text>
</comment>
<sequence length="76" mass="8363">MISFDEARELARRATGHDIAAHGWEDADAYLVLRERPADEPVPIGEQPLIVLKSTGEVQELVAVLNLDRIAAMTPL</sequence>
<keyword evidence="2" id="KW-1185">Reference proteome</keyword>
<name>A0ABU1FH29_9MICO</name>
<gene>
    <name evidence="1" type="ORF">RH861_03215</name>
</gene>
<accession>A0ABU1FH29</accession>
<reference evidence="2" key="1">
    <citation type="submission" date="2023-07" db="EMBL/GenBank/DDBJ databases">
        <title>Description of three actinobacteria isolated from air of manufacturing shop in a pharmaceutical factory.</title>
        <authorList>
            <person name="Zhang D.-F."/>
        </authorList>
    </citation>
    <scope>NUCLEOTIDE SEQUENCE [LARGE SCALE GENOMIC DNA]</scope>
    <source>
        <strain evidence="2">CCTCC AB 2011122</strain>
    </source>
</reference>
<evidence type="ECO:0000313" key="1">
    <source>
        <dbReference type="EMBL" id="MDR5691066.1"/>
    </source>
</evidence>
<dbReference type="RefSeq" id="WP_310519721.1">
    <property type="nucleotide sequence ID" value="NZ_BAABBS010000004.1"/>
</dbReference>
<dbReference type="EMBL" id="JAVKGS010000001">
    <property type="protein sequence ID" value="MDR5691066.1"/>
    <property type="molecule type" value="Genomic_DNA"/>
</dbReference>
<organism evidence="1 2">
    <name type="scientific">Agromyces indicus</name>
    <dbReference type="NCBI Taxonomy" id="758919"/>
    <lineage>
        <taxon>Bacteria</taxon>
        <taxon>Bacillati</taxon>
        <taxon>Actinomycetota</taxon>
        <taxon>Actinomycetes</taxon>
        <taxon>Micrococcales</taxon>
        <taxon>Microbacteriaceae</taxon>
        <taxon>Agromyces</taxon>
    </lineage>
</organism>
<dbReference type="Proteomes" id="UP001260072">
    <property type="component" value="Unassembled WGS sequence"/>
</dbReference>